<evidence type="ECO:0000313" key="1">
    <source>
        <dbReference type="EMBL" id="CAB3994284.1"/>
    </source>
</evidence>
<organism evidence="1 2">
    <name type="scientific">Paramuricea clavata</name>
    <name type="common">Red gorgonian</name>
    <name type="synonym">Violescent sea-whip</name>
    <dbReference type="NCBI Taxonomy" id="317549"/>
    <lineage>
        <taxon>Eukaryota</taxon>
        <taxon>Metazoa</taxon>
        <taxon>Cnidaria</taxon>
        <taxon>Anthozoa</taxon>
        <taxon>Octocorallia</taxon>
        <taxon>Malacalcyonacea</taxon>
        <taxon>Plexauridae</taxon>
        <taxon>Paramuricea</taxon>
    </lineage>
</organism>
<dbReference type="InterPro" id="IPR027417">
    <property type="entry name" value="P-loop_NTPase"/>
</dbReference>
<sequence length="311" mass="35080">MQGSHSQYPLALCYAITAHKAQSLTMDKIVVHCSEEFTPGQTYVAISRVKREKFLQILGFHQQFLLPPRPALAAVVTCQSGDPVSTFDCCKNSTLDELLTKVDEDCQCSSDSGDDSCNHELSHPPVGFTIKNFLSRLLNNKCHDQCTKSIKAAADYGIKNLDSFELLSCILWHRIADVFQLYLTENLEEVHMTNKNFTCAMVKVNELFITNIYRSDMINVFNVGQWSDINSGQRSLSVQLVFHLYQLFTAKVGKRVRKQEEQDPIYFNVADMEAGGLGKITYVGGWAIQKLMDSSRRCVIGNKSLDSTEFY</sequence>
<gene>
    <name evidence="1" type="ORF">PACLA_8A085656</name>
</gene>
<dbReference type="SUPFAM" id="SSF52540">
    <property type="entry name" value="P-loop containing nucleoside triphosphate hydrolases"/>
    <property type="match status" value="1"/>
</dbReference>
<keyword evidence="2" id="KW-1185">Reference proteome</keyword>
<evidence type="ECO:0000313" key="2">
    <source>
        <dbReference type="Proteomes" id="UP001152795"/>
    </source>
</evidence>
<dbReference type="Proteomes" id="UP001152795">
    <property type="component" value="Unassembled WGS sequence"/>
</dbReference>
<dbReference type="CDD" id="cd18809">
    <property type="entry name" value="SF1_C_RecD"/>
    <property type="match status" value="1"/>
</dbReference>
<dbReference type="PANTHER" id="PTHR47642">
    <property type="entry name" value="ATP-DEPENDENT DNA HELICASE"/>
    <property type="match status" value="1"/>
</dbReference>
<dbReference type="EMBL" id="CACRXK020002431">
    <property type="protein sequence ID" value="CAB3994284.1"/>
    <property type="molecule type" value="Genomic_DNA"/>
</dbReference>
<protein>
    <submittedName>
        <fullName evidence="1">Uncharacterized protein</fullName>
    </submittedName>
</protein>
<dbReference type="AlphaFoldDB" id="A0A7D9HZS6"/>
<comment type="caution">
    <text evidence="1">The sequence shown here is derived from an EMBL/GenBank/DDBJ whole genome shotgun (WGS) entry which is preliminary data.</text>
</comment>
<dbReference type="OrthoDB" id="272985at2759"/>
<name>A0A7D9HZS6_PARCT</name>
<dbReference type="InterPro" id="IPR051055">
    <property type="entry name" value="PIF1_helicase"/>
</dbReference>
<proteinExistence type="predicted"/>
<accession>A0A7D9HZS6</accession>
<reference evidence="1" key="1">
    <citation type="submission" date="2020-04" db="EMBL/GenBank/DDBJ databases">
        <authorList>
            <person name="Alioto T."/>
            <person name="Alioto T."/>
            <person name="Gomez Garrido J."/>
        </authorList>
    </citation>
    <scope>NUCLEOTIDE SEQUENCE</scope>
    <source>
        <strain evidence="1">A484AB</strain>
    </source>
</reference>